<evidence type="ECO:0000313" key="2">
    <source>
        <dbReference type="Proteomes" id="UP001174691"/>
    </source>
</evidence>
<dbReference type="AlphaFoldDB" id="A0AA38VR99"/>
<dbReference type="Gene3D" id="3.90.180.10">
    <property type="entry name" value="Medium-chain alcohol dehydrogenases, catalytic domain"/>
    <property type="match status" value="1"/>
</dbReference>
<dbReference type="InterPro" id="IPR050700">
    <property type="entry name" value="YIM1/Zinc_Alcohol_DH_Fams"/>
</dbReference>
<dbReference type="GO" id="GO:0005739">
    <property type="term" value="C:mitochondrion"/>
    <property type="evidence" value="ECO:0007669"/>
    <property type="project" value="TreeGrafter"/>
</dbReference>
<dbReference type="Pfam" id="PF13602">
    <property type="entry name" value="ADH_zinc_N_2"/>
    <property type="match status" value="2"/>
</dbReference>
<sequence>MPSNKPSHIHFIIVTKDHELLWALNPSSSSPAASGKTPIPCLDFTGTIAVTTTSSSPGGFAEAGDRRGVVRGLGADEVVDYTRQSAEERVKEDKGREVDLVLDTVGSRSPAACWSSGKERGGNTRGTDLAETGELLEAGKVRPLVDSVWALEQFEQAFGRVDSGKARGQVVIKVSGDAG</sequence>
<dbReference type="EMBL" id="JANBVN010000040">
    <property type="protein sequence ID" value="KAJ9158211.1"/>
    <property type="molecule type" value="Genomic_DNA"/>
</dbReference>
<name>A0AA38VR99_9PEZI</name>
<reference evidence="1" key="1">
    <citation type="submission" date="2022-07" db="EMBL/GenBank/DDBJ databases">
        <title>Fungi with potential for degradation of polypropylene.</title>
        <authorList>
            <person name="Gostincar C."/>
        </authorList>
    </citation>
    <scope>NUCLEOTIDE SEQUENCE</scope>
    <source>
        <strain evidence="1">EXF-13287</strain>
    </source>
</reference>
<gene>
    <name evidence="1" type="ORF">NKR19_g3588</name>
</gene>
<comment type="caution">
    <text evidence="1">The sequence shown here is derived from an EMBL/GenBank/DDBJ whole genome shotgun (WGS) entry which is preliminary data.</text>
</comment>
<evidence type="ECO:0000313" key="1">
    <source>
        <dbReference type="EMBL" id="KAJ9158211.1"/>
    </source>
</evidence>
<keyword evidence="2" id="KW-1185">Reference proteome</keyword>
<dbReference type="Proteomes" id="UP001174691">
    <property type="component" value="Unassembled WGS sequence"/>
</dbReference>
<dbReference type="PANTHER" id="PTHR11695">
    <property type="entry name" value="ALCOHOL DEHYDROGENASE RELATED"/>
    <property type="match status" value="1"/>
</dbReference>
<dbReference type="PANTHER" id="PTHR11695:SF647">
    <property type="entry name" value="ENOYL REDUCTASE (ER) DOMAIN-CONTAINING PROTEIN"/>
    <property type="match status" value="1"/>
</dbReference>
<organism evidence="1 2">
    <name type="scientific">Coniochaeta hoffmannii</name>
    <dbReference type="NCBI Taxonomy" id="91930"/>
    <lineage>
        <taxon>Eukaryota</taxon>
        <taxon>Fungi</taxon>
        <taxon>Dikarya</taxon>
        <taxon>Ascomycota</taxon>
        <taxon>Pezizomycotina</taxon>
        <taxon>Sordariomycetes</taxon>
        <taxon>Sordariomycetidae</taxon>
        <taxon>Coniochaetales</taxon>
        <taxon>Coniochaetaceae</taxon>
        <taxon>Coniochaeta</taxon>
    </lineage>
</organism>
<dbReference type="Gene3D" id="3.40.50.720">
    <property type="entry name" value="NAD(P)-binding Rossmann-like Domain"/>
    <property type="match status" value="1"/>
</dbReference>
<accession>A0AA38VR99</accession>
<proteinExistence type="predicted"/>
<protein>
    <submittedName>
        <fullName evidence="1">Uncharacterized protein</fullName>
    </submittedName>
</protein>
<dbReference type="SUPFAM" id="SSF51735">
    <property type="entry name" value="NAD(P)-binding Rossmann-fold domains"/>
    <property type="match status" value="1"/>
</dbReference>
<dbReference type="InterPro" id="IPR036291">
    <property type="entry name" value="NAD(P)-bd_dom_sf"/>
</dbReference>